<accession>A0A8C3Q4E7</accession>
<sequence>LCHCPAVWSCISQRILLGFGRAGKSQPWPCWNCLLDSPSPPLTCFTSGYCYKSHLIIIFADERSILHFSVMSIRIVFIGKNIYNI</sequence>
<evidence type="ECO:0000313" key="1">
    <source>
        <dbReference type="Ensembl" id="ENSCPVP00000001611.1"/>
    </source>
</evidence>
<evidence type="ECO:0000313" key="2">
    <source>
        <dbReference type="Proteomes" id="UP000694382"/>
    </source>
</evidence>
<dbReference type="Ensembl" id="ENSCPVT00000001681.2">
    <property type="protein sequence ID" value="ENSCPVP00000001611.1"/>
    <property type="gene ID" value="ENSCPVG00000001202.2"/>
</dbReference>
<keyword evidence="2" id="KW-1185">Reference proteome</keyword>
<protein>
    <submittedName>
        <fullName evidence="1">Uncharacterized protein</fullName>
    </submittedName>
</protein>
<name>A0A8C3Q4E7_GEOPR</name>
<reference evidence="1" key="2">
    <citation type="submission" date="2025-08" db="UniProtKB">
        <authorList>
            <consortium name="Ensembl"/>
        </authorList>
    </citation>
    <scope>IDENTIFICATION</scope>
</reference>
<dbReference type="AlphaFoldDB" id="A0A8C3Q4E7"/>
<organism evidence="1 2">
    <name type="scientific">Geospiza parvula</name>
    <name type="common">Small tree-finch</name>
    <name type="synonym">Camarhynchus parvulus</name>
    <dbReference type="NCBI Taxonomy" id="87175"/>
    <lineage>
        <taxon>Eukaryota</taxon>
        <taxon>Metazoa</taxon>
        <taxon>Chordata</taxon>
        <taxon>Craniata</taxon>
        <taxon>Vertebrata</taxon>
        <taxon>Euteleostomi</taxon>
        <taxon>Archelosauria</taxon>
        <taxon>Archosauria</taxon>
        <taxon>Dinosauria</taxon>
        <taxon>Saurischia</taxon>
        <taxon>Theropoda</taxon>
        <taxon>Coelurosauria</taxon>
        <taxon>Aves</taxon>
        <taxon>Neognathae</taxon>
        <taxon>Neoaves</taxon>
        <taxon>Telluraves</taxon>
        <taxon>Australaves</taxon>
        <taxon>Passeriformes</taxon>
        <taxon>Thraupidae</taxon>
        <taxon>Camarhynchus</taxon>
    </lineage>
</organism>
<reference evidence="1" key="3">
    <citation type="submission" date="2025-09" db="UniProtKB">
        <authorList>
            <consortium name="Ensembl"/>
        </authorList>
    </citation>
    <scope>IDENTIFICATION</scope>
</reference>
<dbReference type="Proteomes" id="UP000694382">
    <property type="component" value="Chromosome 5"/>
</dbReference>
<proteinExistence type="predicted"/>
<reference evidence="1" key="1">
    <citation type="submission" date="2020-02" db="EMBL/GenBank/DDBJ databases">
        <authorList>
            <person name="Enbody D E."/>
            <person name="Pettersson E M."/>
        </authorList>
    </citation>
    <scope>NUCLEOTIDE SEQUENCE [LARGE SCALE GENOMIC DNA]</scope>
</reference>